<keyword evidence="2" id="KW-1185">Reference proteome</keyword>
<reference evidence="1 2" key="1">
    <citation type="journal article" date="2013" name="Genome Biol.">
        <title>The genome sequence of the most widely cultivated cacao type and its use to identify candidate genes regulating pod color.</title>
        <authorList>
            <person name="Motamayor J.C."/>
            <person name="Mockaitis K."/>
            <person name="Schmutz J."/>
            <person name="Haiminen N."/>
            <person name="Iii D.L."/>
            <person name="Cornejo O."/>
            <person name="Findley S.D."/>
            <person name="Zheng P."/>
            <person name="Utro F."/>
            <person name="Royaert S."/>
            <person name="Saski C."/>
            <person name="Jenkins J."/>
            <person name="Podicheti R."/>
            <person name="Zhao M."/>
            <person name="Scheffler B.E."/>
            <person name="Stack J.C."/>
            <person name="Feltus F.A."/>
            <person name="Mustiga G.M."/>
            <person name="Amores F."/>
            <person name="Phillips W."/>
            <person name="Marelli J.P."/>
            <person name="May G.D."/>
            <person name="Shapiro H."/>
            <person name="Ma J."/>
            <person name="Bustamante C.D."/>
            <person name="Schnell R.J."/>
            <person name="Main D."/>
            <person name="Gilbert D."/>
            <person name="Parida L."/>
            <person name="Kuhn D.N."/>
        </authorList>
    </citation>
    <scope>NUCLEOTIDE SEQUENCE [LARGE SCALE GENOMIC DNA]</scope>
    <source>
        <strain evidence="2">cv. Matina 1-6</strain>
    </source>
</reference>
<evidence type="ECO:0000313" key="2">
    <source>
        <dbReference type="Proteomes" id="UP000026915"/>
    </source>
</evidence>
<evidence type="ECO:0000313" key="1">
    <source>
        <dbReference type="EMBL" id="EOY15219.1"/>
    </source>
</evidence>
<sequence>MDGDVSVTPSAWTTELIMYLSGSGSVFFDKHSSINFQFLTFFQDINRLPFPVHFCCNRTKFYFQTNCCSTIWNRSPGPTRTIFRLIPDCLISWRKNKSRINDMGERRTLTK</sequence>
<protein>
    <submittedName>
        <fullName evidence="1">Uncharacterized protein</fullName>
    </submittedName>
</protein>
<name>A0A061FL72_THECC</name>
<proteinExistence type="predicted"/>
<dbReference type="InParanoid" id="A0A061FL72"/>
<accession>A0A061FL72</accession>
<gene>
    <name evidence="1" type="ORF">TCM_034362</name>
</gene>
<dbReference type="Gramene" id="EOY15219">
    <property type="protein sequence ID" value="EOY15219"/>
    <property type="gene ID" value="TCM_034362"/>
</dbReference>
<dbReference type="AlphaFoldDB" id="A0A061FL72"/>
<dbReference type="HOGENOM" id="CLU_2163012_0_0_1"/>
<dbReference type="Proteomes" id="UP000026915">
    <property type="component" value="Chromosome 8"/>
</dbReference>
<organism evidence="1 2">
    <name type="scientific">Theobroma cacao</name>
    <name type="common">Cacao</name>
    <name type="synonym">Cocoa</name>
    <dbReference type="NCBI Taxonomy" id="3641"/>
    <lineage>
        <taxon>Eukaryota</taxon>
        <taxon>Viridiplantae</taxon>
        <taxon>Streptophyta</taxon>
        <taxon>Embryophyta</taxon>
        <taxon>Tracheophyta</taxon>
        <taxon>Spermatophyta</taxon>
        <taxon>Magnoliopsida</taxon>
        <taxon>eudicotyledons</taxon>
        <taxon>Gunneridae</taxon>
        <taxon>Pentapetalae</taxon>
        <taxon>rosids</taxon>
        <taxon>malvids</taxon>
        <taxon>Malvales</taxon>
        <taxon>Malvaceae</taxon>
        <taxon>Byttnerioideae</taxon>
        <taxon>Theobroma</taxon>
    </lineage>
</organism>
<dbReference type="EMBL" id="CM001886">
    <property type="protein sequence ID" value="EOY15219.1"/>
    <property type="molecule type" value="Genomic_DNA"/>
</dbReference>